<protein>
    <submittedName>
        <fullName evidence="1">Uncharacterized protein</fullName>
    </submittedName>
</protein>
<dbReference type="EMBL" id="CM043779">
    <property type="protein sequence ID" value="KAI4837443.1"/>
    <property type="molecule type" value="Genomic_DNA"/>
</dbReference>
<evidence type="ECO:0000313" key="2">
    <source>
        <dbReference type="Proteomes" id="UP001056978"/>
    </source>
</evidence>
<dbReference type="Proteomes" id="UP001056978">
    <property type="component" value="Chromosome 11"/>
</dbReference>
<organism evidence="1 2">
    <name type="scientific">Plasmodium brasilianum</name>
    <dbReference type="NCBI Taxonomy" id="5824"/>
    <lineage>
        <taxon>Eukaryota</taxon>
        <taxon>Sar</taxon>
        <taxon>Alveolata</taxon>
        <taxon>Apicomplexa</taxon>
        <taxon>Aconoidasida</taxon>
        <taxon>Haemosporida</taxon>
        <taxon>Plasmodiidae</taxon>
        <taxon>Plasmodium</taxon>
        <taxon>Plasmodium (Plasmodium)</taxon>
    </lineage>
</organism>
<comment type="caution">
    <text evidence="1">The sequence shown here is derived from an EMBL/GenBank/DDBJ whole genome shotgun (WGS) entry which is preliminary data.</text>
</comment>
<name>A0ACB9Y967_PLABR</name>
<gene>
    <name evidence="1" type="ORF">MKS88_003917</name>
</gene>
<evidence type="ECO:0000313" key="1">
    <source>
        <dbReference type="EMBL" id="KAI4837443.1"/>
    </source>
</evidence>
<accession>A0ACB9Y967</accession>
<proteinExistence type="predicted"/>
<keyword evidence="2" id="KW-1185">Reference proteome</keyword>
<sequence>MKKNHDALKKEQERAVQTNADGLIEILENGQIEKPTFCQKWKFFRKFESAEGHRTNEIGNIHNAQIKLLAFTSLSMLILMVTGDGIQTPLGYVKHVKKEMEKEKEANESLEKRLLKELGYTTYHEWKRAGILPPDDKRNE</sequence>
<reference evidence="1" key="1">
    <citation type="submission" date="2022-06" db="EMBL/GenBank/DDBJ databases">
        <title>The First Complete Genome of the Simian Malaria Parasite Plasmodium brasilianum.</title>
        <authorList>
            <person name="Bajic M."/>
            <person name="Ravishankar S."/>
        </authorList>
    </citation>
    <scope>NUCLEOTIDE SEQUENCE</scope>
    <source>
        <strain evidence="1">Bolivian I</strain>
    </source>
</reference>